<dbReference type="Proteomes" id="UP001151760">
    <property type="component" value="Unassembled WGS sequence"/>
</dbReference>
<evidence type="ECO:0000313" key="2">
    <source>
        <dbReference type="EMBL" id="GJU04189.1"/>
    </source>
</evidence>
<accession>A0ABQ5IVK3</accession>
<feature type="region of interest" description="Disordered" evidence="1">
    <location>
        <begin position="1"/>
        <end position="37"/>
    </location>
</feature>
<feature type="compositionally biased region" description="Basic and acidic residues" evidence="1">
    <location>
        <begin position="18"/>
        <end position="28"/>
    </location>
</feature>
<evidence type="ECO:0000256" key="1">
    <source>
        <dbReference type="SAM" id="MobiDB-lite"/>
    </source>
</evidence>
<proteinExistence type="predicted"/>
<comment type="caution">
    <text evidence="2">The sequence shown here is derived from an EMBL/GenBank/DDBJ whole genome shotgun (WGS) entry which is preliminary data.</text>
</comment>
<dbReference type="EMBL" id="BQNB010021225">
    <property type="protein sequence ID" value="GJU04189.1"/>
    <property type="molecule type" value="Genomic_DNA"/>
</dbReference>
<reference evidence="2" key="2">
    <citation type="submission" date="2022-01" db="EMBL/GenBank/DDBJ databases">
        <authorList>
            <person name="Yamashiro T."/>
            <person name="Shiraishi A."/>
            <person name="Satake H."/>
            <person name="Nakayama K."/>
        </authorList>
    </citation>
    <scope>NUCLEOTIDE SEQUENCE</scope>
</reference>
<gene>
    <name evidence="2" type="ORF">Tco_1114527</name>
</gene>
<sequence>MFEDPRPAVDFTKAKQTKAGEVRGHSDKVSPGWPNSMRNDSNSYASALKGQAQLNAEAISQSTLVLDESCVNEKDYSLCLNGKVKEFGSLDNLKMVLCNEGFSDVDIRYLGGMWVMFVFKSLEVKEKFLASVAINSWFSHLVQSFNDFVVDGRIMWVDVEGVPLKMWSFNTFKKIGAKWGTLLDVENKEDEKAHHMPKICIDFYDTLRGLRYNSMVC</sequence>
<reference evidence="2" key="1">
    <citation type="journal article" date="2022" name="Int. J. Mol. Sci.">
        <title>Draft Genome of Tanacetum Coccineum: Genomic Comparison of Closely Related Tanacetum-Family Plants.</title>
        <authorList>
            <person name="Yamashiro T."/>
            <person name="Shiraishi A."/>
            <person name="Nakayama K."/>
            <person name="Satake H."/>
        </authorList>
    </citation>
    <scope>NUCLEOTIDE SEQUENCE</scope>
</reference>
<protein>
    <submittedName>
        <fullName evidence="2">DIE2/ALG10 family protein</fullName>
    </submittedName>
</protein>
<name>A0ABQ5IVK3_9ASTR</name>
<keyword evidence="3" id="KW-1185">Reference proteome</keyword>
<organism evidence="2 3">
    <name type="scientific">Tanacetum coccineum</name>
    <dbReference type="NCBI Taxonomy" id="301880"/>
    <lineage>
        <taxon>Eukaryota</taxon>
        <taxon>Viridiplantae</taxon>
        <taxon>Streptophyta</taxon>
        <taxon>Embryophyta</taxon>
        <taxon>Tracheophyta</taxon>
        <taxon>Spermatophyta</taxon>
        <taxon>Magnoliopsida</taxon>
        <taxon>eudicotyledons</taxon>
        <taxon>Gunneridae</taxon>
        <taxon>Pentapetalae</taxon>
        <taxon>asterids</taxon>
        <taxon>campanulids</taxon>
        <taxon>Asterales</taxon>
        <taxon>Asteraceae</taxon>
        <taxon>Asteroideae</taxon>
        <taxon>Anthemideae</taxon>
        <taxon>Anthemidinae</taxon>
        <taxon>Tanacetum</taxon>
    </lineage>
</organism>
<evidence type="ECO:0000313" key="3">
    <source>
        <dbReference type="Proteomes" id="UP001151760"/>
    </source>
</evidence>